<protein>
    <submittedName>
        <fullName evidence="3">PCMD domain-containing protein</fullName>
    </submittedName>
</protein>
<feature type="signal peptide" evidence="1">
    <location>
        <begin position="1"/>
        <end position="18"/>
    </location>
</feature>
<evidence type="ECO:0000259" key="2">
    <source>
        <dbReference type="Pfam" id="PF13201"/>
    </source>
</evidence>
<dbReference type="InterPro" id="IPR038653">
    <property type="entry name" value="Put_CMD_sf"/>
</dbReference>
<evidence type="ECO:0000313" key="3">
    <source>
        <dbReference type="EMBL" id="MBO8439767.1"/>
    </source>
</evidence>
<name>A0A940DL55_9BACT</name>
<dbReference type="InterPro" id="IPR025112">
    <property type="entry name" value="PCMD"/>
</dbReference>
<reference evidence="3" key="2">
    <citation type="journal article" date="2021" name="PeerJ">
        <title>Extensive microbial diversity within the chicken gut microbiome revealed by metagenomics and culture.</title>
        <authorList>
            <person name="Gilroy R."/>
            <person name="Ravi A."/>
            <person name="Getino M."/>
            <person name="Pursley I."/>
            <person name="Horton D.L."/>
            <person name="Alikhan N.F."/>
            <person name="Baker D."/>
            <person name="Gharbi K."/>
            <person name="Hall N."/>
            <person name="Watson M."/>
            <person name="Adriaenssens E.M."/>
            <person name="Foster-Nyarko E."/>
            <person name="Jarju S."/>
            <person name="Secka A."/>
            <person name="Antonio M."/>
            <person name="Oren A."/>
            <person name="Chaudhuri R.R."/>
            <person name="La Ragione R."/>
            <person name="Hildebrand F."/>
            <person name="Pallen M.J."/>
        </authorList>
    </citation>
    <scope>NUCLEOTIDE SEQUENCE</scope>
    <source>
        <strain evidence="3">3924</strain>
    </source>
</reference>
<dbReference type="Pfam" id="PF13201">
    <property type="entry name" value="PCMD"/>
    <property type="match status" value="1"/>
</dbReference>
<feature type="domain" description="Putative carbohydrate metabolism" evidence="2">
    <location>
        <begin position="68"/>
        <end position="163"/>
    </location>
</feature>
<reference evidence="3" key="1">
    <citation type="submission" date="2020-10" db="EMBL/GenBank/DDBJ databases">
        <authorList>
            <person name="Gilroy R."/>
        </authorList>
    </citation>
    <scope>NUCLEOTIDE SEQUENCE</scope>
    <source>
        <strain evidence="3">3924</strain>
    </source>
</reference>
<organism evidence="3 4">
    <name type="scientific">Candidatus Aphodosoma intestinipullorum</name>
    <dbReference type="NCBI Taxonomy" id="2840674"/>
    <lineage>
        <taxon>Bacteria</taxon>
        <taxon>Pseudomonadati</taxon>
        <taxon>Bacteroidota</taxon>
        <taxon>Bacteroidia</taxon>
        <taxon>Bacteroidales</taxon>
        <taxon>Candidatus Aphodosoma</taxon>
    </lineage>
</organism>
<dbReference type="Proteomes" id="UP000712007">
    <property type="component" value="Unassembled WGS sequence"/>
</dbReference>
<keyword evidence="1" id="KW-0732">Signal</keyword>
<dbReference type="AlphaFoldDB" id="A0A940DL55"/>
<gene>
    <name evidence="3" type="ORF">IAC51_03865</name>
</gene>
<comment type="caution">
    <text evidence="3">The sequence shown here is derived from an EMBL/GenBank/DDBJ whole genome shotgun (WGS) entry which is preliminary data.</text>
</comment>
<evidence type="ECO:0000256" key="1">
    <source>
        <dbReference type="SAM" id="SignalP"/>
    </source>
</evidence>
<proteinExistence type="predicted"/>
<dbReference type="EMBL" id="JADIMV010000064">
    <property type="protein sequence ID" value="MBO8439767.1"/>
    <property type="molecule type" value="Genomic_DNA"/>
</dbReference>
<dbReference type="Gene3D" id="2.60.120.890">
    <property type="entry name" value="BT2081, beta-jelly-roll domain"/>
    <property type="match status" value="1"/>
</dbReference>
<sequence>MRNILVAALAAFSAVGLAAQEERVVPLEYGDMEHWTVRRIKESALLGGKTKTIYVCGPADTIIANEPYDYSRTIWGISNAYANVVGIAKAACTTQPERRGDGWCARLDTKMETVEVLGIVDVKVCIAGTLFLGSVREPVRSANDPYGCIDMGMPFTGRPKAVMLDLKAKVSDEHKVTKALGLGVSTIEGHDEPEVYVYLQKRWEDEDGHIYAERVGTARHRFAKSIPDWVNGYRVDIHYGDITSEPFFKPYMGLFPDGGQFKAENSKGRMVDIEEVGWAAPDETPTHIILMITAGCYPAFYGAIGNALWVDNVRLVY</sequence>
<feature type="chain" id="PRO_5036769492" evidence="1">
    <location>
        <begin position="19"/>
        <end position="317"/>
    </location>
</feature>
<evidence type="ECO:0000313" key="4">
    <source>
        <dbReference type="Proteomes" id="UP000712007"/>
    </source>
</evidence>
<accession>A0A940DL55</accession>